<protein>
    <recommendedName>
        <fullName evidence="4">IBR domain-containing protein</fullName>
    </recommendedName>
</protein>
<feature type="non-terminal residue" evidence="2">
    <location>
        <position position="238"/>
    </location>
</feature>
<feature type="compositionally biased region" description="Basic and acidic residues" evidence="1">
    <location>
        <begin position="112"/>
        <end position="124"/>
    </location>
</feature>
<comment type="caution">
    <text evidence="2">The sequence shown here is derived from an EMBL/GenBank/DDBJ whole genome shotgun (WGS) entry which is preliminary data.</text>
</comment>
<accession>A0A9P8FEY1</accession>
<gene>
    <name evidence="2" type="ORF">KCU98_g14057</name>
</gene>
<proteinExistence type="predicted"/>
<dbReference type="EMBL" id="JAHFXS010002706">
    <property type="protein sequence ID" value="KAG9971135.1"/>
    <property type="molecule type" value="Genomic_DNA"/>
</dbReference>
<feature type="compositionally biased region" description="Basic and acidic residues" evidence="1">
    <location>
        <begin position="86"/>
        <end position="96"/>
    </location>
</feature>
<name>A0A9P8FEY1_AURME</name>
<keyword evidence="3" id="KW-1185">Reference proteome</keyword>
<evidence type="ECO:0000313" key="2">
    <source>
        <dbReference type="EMBL" id="KAG9971135.1"/>
    </source>
</evidence>
<reference evidence="2" key="1">
    <citation type="journal article" date="2021" name="J Fungi (Basel)">
        <title>Virulence traits and population genomics of the black yeast Aureobasidium melanogenum.</title>
        <authorList>
            <person name="Cernosa A."/>
            <person name="Sun X."/>
            <person name="Gostincar C."/>
            <person name="Fang C."/>
            <person name="Gunde-Cimerman N."/>
            <person name="Song Z."/>
        </authorList>
    </citation>
    <scope>NUCLEOTIDE SEQUENCE</scope>
    <source>
        <strain evidence="2">EXF-9298</strain>
    </source>
</reference>
<organism evidence="2 3">
    <name type="scientific">Aureobasidium melanogenum</name>
    <name type="common">Aureobasidium pullulans var. melanogenum</name>
    <dbReference type="NCBI Taxonomy" id="46634"/>
    <lineage>
        <taxon>Eukaryota</taxon>
        <taxon>Fungi</taxon>
        <taxon>Dikarya</taxon>
        <taxon>Ascomycota</taxon>
        <taxon>Pezizomycotina</taxon>
        <taxon>Dothideomycetes</taxon>
        <taxon>Dothideomycetidae</taxon>
        <taxon>Dothideales</taxon>
        <taxon>Saccotheciaceae</taxon>
        <taxon>Aureobasidium</taxon>
    </lineage>
</organism>
<dbReference type="AlphaFoldDB" id="A0A9P8FEY1"/>
<sequence>MTCRCGSDFCMLCASPWKTCECPWFNYAAVPDQDRLNHMRVPETVANFPRHDRSERNETHDRHDRHESRRNHSRNAPTPITYQQELDARRRQERADAALARRLSTTNISDRPMPDRPRPRRRDTVTEEVFGNRGDHFLNDNYISTTSHINASVIGDAAFARRGERESGRRSRRQSASFFDNDPGLALNAFGTESLLGLAPPPAPVQLPTRRPSLRQRLGSISSQNGRERIGGWLNRLG</sequence>
<dbReference type="Gene3D" id="1.20.120.1750">
    <property type="match status" value="1"/>
</dbReference>
<reference evidence="2" key="2">
    <citation type="submission" date="2021-08" db="EMBL/GenBank/DDBJ databases">
        <authorList>
            <person name="Gostincar C."/>
            <person name="Sun X."/>
            <person name="Song Z."/>
            <person name="Gunde-Cimerman N."/>
        </authorList>
    </citation>
    <scope>NUCLEOTIDE SEQUENCE</scope>
    <source>
        <strain evidence="2">EXF-9298</strain>
    </source>
</reference>
<evidence type="ECO:0000256" key="1">
    <source>
        <dbReference type="SAM" id="MobiDB-lite"/>
    </source>
</evidence>
<feature type="compositionally biased region" description="Basic and acidic residues" evidence="1">
    <location>
        <begin position="49"/>
        <end position="67"/>
    </location>
</feature>
<evidence type="ECO:0000313" key="3">
    <source>
        <dbReference type="Proteomes" id="UP000729357"/>
    </source>
</evidence>
<evidence type="ECO:0008006" key="4">
    <source>
        <dbReference type="Google" id="ProtNLM"/>
    </source>
</evidence>
<dbReference type="Proteomes" id="UP000729357">
    <property type="component" value="Unassembled WGS sequence"/>
</dbReference>
<feature type="region of interest" description="Disordered" evidence="1">
    <location>
        <begin position="44"/>
        <end position="124"/>
    </location>
</feature>